<evidence type="ECO:0000256" key="16">
    <source>
        <dbReference type="SAM" id="MobiDB-lite"/>
    </source>
</evidence>
<evidence type="ECO:0000256" key="13">
    <source>
        <dbReference type="ARBA" id="ARBA00023237"/>
    </source>
</evidence>
<gene>
    <name evidence="19" type="primary">fpvB</name>
    <name evidence="19" type="ORF">GCM10007388_25500</name>
</gene>
<dbReference type="InterPro" id="IPR039426">
    <property type="entry name" value="TonB-dep_rcpt-like"/>
</dbReference>
<evidence type="ECO:0000256" key="3">
    <source>
        <dbReference type="ARBA" id="ARBA00022448"/>
    </source>
</evidence>
<dbReference type="PROSITE" id="PS52016">
    <property type="entry name" value="TONB_DEPENDENT_REC_3"/>
    <property type="match status" value="1"/>
</dbReference>
<keyword evidence="8" id="KW-0408">Iron</keyword>
<evidence type="ECO:0000256" key="5">
    <source>
        <dbReference type="ARBA" id="ARBA00022496"/>
    </source>
</evidence>
<keyword evidence="10 15" id="KW-0798">TonB box</keyword>
<dbReference type="CDD" id="cd01347">
    <property type="entry name" value="ligand_gated_channel"/>
    <property type="match status" value="1"/>
</dbReference>
<dbReference type="AlphaFoldDB" id="A0AA87Y3C6"/>
<comment type="subcellular location">
    <subcellularLocation>
        <location evidence="1 14">Cell outer membrane</location>
        <topology evidence="1 14">Multi-pass membrane protein</topology>
    </subcellularLocation>
</comment>
<keyword evidence="3 14" id="KW-0813">Transport</keyword>
<dbReference type="Gene3D" id="2.40.170.20">
    <property type="entry name" value="TonB-dependent receptor, beta-barrel domain"/>
    <property type="match status" value="1"/>
</dbReference>
<sequence length="717" mass="78404">MALIYPAAHAQQVSGGPMGETDGPLPTVTVTGTAEPGTGTEGSGSLASRNATVFKGVDSVRDIPQPVTVITRQLLDDRALLDLQEVLQNTPGVSVDYVDSERVTYYSRGYQIDALQIDGFTINQSGSAFVQPDTAVLDRVEVLRGASGMLRGSGNPSATVNMVRKRPTRTLQASVGATVGSWDRYRVEGDLSGPLNAAGTVRGRVVAVNDEKDFFQKTKHEDRKVLYGVIEADLGRNTTVTASLQHTDLDANGAWGNLPANLDGSPLDLPREMYLGADWNRWNRYNQQAFAEVEHRFGNDWTIKASAAWTRLHLKKDGFKQTYFVRPAGATNPYLMNVTTAQYTGADSDQRNFNVTANGPFSLFGRTHQLVVGGESLRTDATDSWGQGNLYQLNNVDIRTWDPHTSYAERDVPMTGSAAPTFTRQKGAFATARLSITDPLTIMVGGRLSWWEYEAVKTPANNYKINREATPFASAVYDFTKNVNGYFSYTEIFTPQNVKDANGNILDPIRGEDYEAGVKGEFFGGRLTASGSVFRINNVGRAIEDAASPDPCLPYYTTGHCRIAGGKTRSEGFELEVAGELLPGWQVMGGYTNTRTEYLVDTNAGNVGQPLRSIDPRHQLRVFTTYRPQGALQGLTVGGGAQLQSDAYATGSGLTTRQGGYTVYNAMLGYKFNERYALQVNVNNVFDKTYYKKFAPTGINNYYGDPRNVMVSLRATL</sequence>
<dbReference type="InterPro" id="IPR037066">
    <property type="entry name" value="Plug_dom_sf"/>
</dbReference>
<dbReference type="InterPro" id="IPR000531">
    <property type="entry name" value="Beta-barrel_TonB"/>
</dbReference>
<protein>
    <submittedName>
        <fullName evidence="19">Second ferric pyoverdine receptor FpvB</fullName>
    </submittedName>
</protein>
<keyword evidence="9" id="KW-0406">Ion transport</keyword>
<dbReference type="Pfam" id="PF07715">
    <property type="entry name" value="Plug"/>
    <property type="match status" value="1"/>
</dbReference>
<evidence type="ECO:0000256" key="11">
    <source>
        <dbReference type="ARBA" id="ARBA00023136"/>
    </source>
</evidence>
<feature type="domain" description="TonB-dependent receptor-like beta-barrel" evidence="17">
    <location>
        <begin position="234"/>
        <end position="685"/>
    </location>
</feature>
<evidence type="ECO:0000256" key="4">
    <source>
        <dbReference type="ARBA" id="ARBA00022452"/>
    </source>
</evidence>
<keyword evidence="12 19" id="KW-0675">Receptor</keyword>
<dbReference type="GO" id="GO:0038023">
    <property type="term" value="F:signaling receptor activity"/>
    <property type="evidence" value="ECO:0007669"/>
    <property type="project" value="InterPro"/>
</dbReference>
<evidence type="ECO:0000259" key="18">
    <source>
        <dbReference type="Pfam" id="PF07715"/>
    </source>
</evidence>
<dbReference type="Pfam" id="PF00593">
    <property type="entry name" value="TonB_dep_Rec_b-barrel"/>
    <property type="match status" value="1"/>
</dbReference>
<comment type="similarity">
    <text evidence="2 14 15">Belongs to the TonB-dependent receptor family.</text>
</comment>
<keyword evidence="13 14" id="KW-0998">Cell outer membrane</keyword>
<dbReference type="PANTHER" id="PTHR32552">
    <property type="entry name" value="FERRICHROME IRON RECEPTOR-RELATED"/>
    <property type="match status" value="1"/>
</dbReference>
<dbReference type="InterPro" id="IPR010105">
    <property type="entry name" value="TonB_sidphr_rcpt"/>
</dbReference>
<keyword evidence="7" id="KW-0732">Signal</keyword>
<evidence type="ECO:0000313" key="19">
    <source>
        <dbReference type="EMBL" id="GGY91150.1"/>
    </source>
</evidence>
<evidence type="ECO:0000256" key="2">
    <source>
        <dbReference type="ARBA" id="ARBA00009810"/>
    </source>
</evidence>
<dbReference type="EMBL" id="BMWW01000004">
    <property type="protein sequence ID" value="GGY91150.1"/>
    <property type="molecule type" value="Genomic_DNA"/>
</dbReference>
<comment type="caution">
    <text evidence="19">The sequence shown here is derived from an EMBL/GenBank/DDBJ whole genome shotgun (WGS) entry which is preliminary data.</text>
</comment>
<dbReference type="FunFam" id="2.170.130.10:FF:000010">
    <property type="entry name" value="Ferripyoverdine receptor"/>
    <property type="match status" value="1"/>
</dbReference>
<evidence type="ECO:0000256" key="12">
    <source>
        <dbReference type="ARBA" id="ARBA00023170"/>
    </source>
</evidence>
<organism evidence="19 20">
    <name type="scientific">Pseudoduganella plicata</name>
    <dbReference type="NCBI Taxonomy" id="321984"/>
    <lineage>
        <taxon>Bacteria</taxon>
        <taxon>Pseudomonadati</taxon>
        <taxon>Pseudomonadota</taxon>
        <taxon>Betaproteobacteria</taxon>
        <taxon>Burkholderiales</taxon>
        <taxon>Oxalobacteraceae</taxon>
        <taxon>Telluria group</taxon>
        <taxon>Pseudoduganella</taxon>
    </lineage>
</organism>
<dbReference type="GO" id="GO:0015891">
    <property type="term" value="P:siderophore transport"/>
    <property type="evidence" value="ECO:0007669"/>
    <property type="project" value="InterPro"/>
</dbReference>
<evidence type="ECO:0000256" key="10">
    <source>
        <dbReference type="ARBA" id="ARBA00023077"/>
    </source>
</evidence>
<evidence type="ECO:0000256" key="8">
    <source>
        <dbReference type="ARBA" id="ARBA00023004"/>
    </source>
</evidence>
<keyword evidence="4 14" id="KW-1134">Transmembrane beta strand</keyword>
<reference evidence="19" key="1">
    <citation type="journal article" date="2014" name="Int. J. Syst. Evol. Microbiol.">
        <title>Complete genome sequence of Corynebacterium casei LMG S-19264T (=DSM 44701T), isolated from a smear-ripened cheese.</title>
        <authorList>
            <consortium name="US DOE Joint Genome Institute (JGI-PGF)"/>
            <person name="Walter F."/>
            <person name="Albersmeier A."/>
            <person name="Kalinowski J."/>
            <person name="Ruckert C."/>
        </authorList>
    </citation>
    <scope>NUCLEOTIDE SEQUENCE</scope>
    <source>
        <strain evidence="19">KCTC 12344</strain>
    </source>
</reference>
<accession>A0AA87Y3C6</accession>
<dbReference type="GO" id="GO:0015344">
    <property type="term" value="F:siderophore uptake transmembrane transporter activity"/>
    <property type="evidence" value="ECO:0007669"/>
    <property type="project" value="TreeGrafter"/>
</dbReference>
<evidence type="ECO:0000256" key="15">
    <source>
        <dbReference type="RuleBase" id="RU003357"/>
    </source>
</evidence>
<keyword evidence="5" id="KW-0410">Iron transport</keyword>
<dbReference type="GO" id="GO:0009279">
    <property type="term" value="C:cell outer membrane"/>
    <property type="evidence" value="ECO:0007669"/>
    <property type="project" value="UniProtKB-SubCell"/>
</dbReference>
<dbReference type="NCBIfam" id="TIGR01783">
    <property type="entry name" value="TonB-siderophor"/>
    <property type="match status" value="1"/>
</dbReference>
<evidence type="ECO:0000256" key="7">
    <source>
        <dbReference type="ARBA" id="ARBA00022729"/>
    </source>
</evidence>
<evidence type="ECO:0000259" key="17">
    <source>
        <dbReference type="Pfam" id="PF00593"/>
    </source>
</evidence>
<dbReference type="Gene3D" id="2.170.130.10">
    <property type="entry name" value="TonB-dependent receptor, plug domain"/>
    <property type="match status" value="1"/>
</dbReference>
<keyword evidence="11 14" id="KW-0472">Membrane</keyword>
<name>A0AA87Y3C6_9BURK</name>
<feature type="compositionally biased region" description="Low complexity" evidence="16">
    <location>
        <begin position="26"/>
        <end position="38"/>
    </location>
</feature>
<evidence type="ECO:0000256" key="14">
    <source>
        <dbReference type="PROSITE-ProRule" id="PRU01360"/>
    </source>
</evidence>
<evidence type="ECO:0000256" key="1">
    <source>
        <dbReference type="ARBA" id="ARBA00004571"/>
    </source>
</evidence>
<evidence type="ECO:0000256" key="6">
    <source>
        <dbReference type="ARBA" id="ARBA00022692"/>
    </source>
</evidence>
<dbReference type="PANTHER" id="PTHR32552:SF74">
    <property type="entry name" value="HYDROXAMATE SIDEROPHORE RECEPTOR FHUE"/>
    <property type="match status" value="1"/>
</dbReference>
<reference evidence="19" key="2">
    <citation type="submission" date="2022-12" db="EMBL/GenBank/DDBJ databases">
        <authorList>
            <person name="Sun Q."/>
            <person name="Kim S."/>
        </authorList>
    </citation>
    <scope>NUCLEOTIDE SEQUENCE</scope>
    <source>
        <strain evidence="19">KCTC 12344</strain>
    </source>
</reference>
<proteinExistence type="inferred from homology"/>
<feature type="region of interest" description="Disordered" evidence="16">
    <location>
        <begin position="11"/>
        <end position="46"/>
    </location>
</feature>
<keyword evidence="6 14" id="KW-0812">Transmembrane</keyword>
<evidence type="ECO:0000256" key="9">
    <source>
        <dbReference type="ARBA" id="ARBA00023065"/>
    </source>
</evidence>
<dbReference type="SUPFAM" id="SSF56935">
    <property type="entry name" value="Porins"/>
    <property type="match status" value="1"/>
</dbReference>
<dbReference type="InterPro" id="IPR012910">
    <property type="entry name" value="Plug_dom"/>
</dbReference>
<dbReference type="InterPro" id="IPR036942">
    <property type="entry name" value="Beta-barrel_TonB_sf"/>
</dbReference>
<feature type="domain" description="TonB-dependent receptor plug" evidence="18">
    <location>
        <begin position="60"/>
        <end position="158"/>
    </location>
</feature>
<evidence type="ECO:0000313" key="20">
    <source>
        <dbReference type="Proteomes" id="UP000619512"/>
    </source>
</evidence>
<dbReference type="Proteomes" id="UP000619512">
    <property type="component" value="Unassembled WGS sequence"/>
</dbReference>